<feature type="transmembrane region" description="Helical" evidence="6">
    <location>
        <begin position="208"/>
        <end position="232"/>
    </location>
</feature>
<evidence type="ECO:0000256" key="1">
    <source>
        <dbReference type="ARBA" id="ARBA00004141"/>
    </source>
</evidence>
<gene>
    <name evidence="8" type="ORF">INT44_007286</name>
</gene>
<dbReference type="OrthoDB" id="440385at2759"/>
<feature type="transmembrane region" description="Helical" evidence="6">
    <location>
        <begin position="184"/>
        <end position="202"/>
    </location>
</feature>
<name>A0A8H7PM70_9FUNG</name>
<reference evidence="8" key="1">
    <citation type="submission" date="2020-12" db="EMBL/GenBank/DDBJ databases">
        <title>Metabolic potential, ecology and presence of endohyphal bacteria is reflected in genomic diversity of Mucoromycotina.</title>
        <authorList>
            <person name="Muszewska A."/>
            <person name="Okrasinska A."/>
            <person name="Steczkiewicz K."/>
            <person name="Drgas O."/>
            <person name="Orlowska M."/>
            <person name="Perlinska-Lenart U."/>
            <person name="Aleksandrzak-Piekarczyk T."/>
            <person name="Szatraj K."/>
            <person name="Zielenkiewicz U."/>
            <person name="Pilsyk S."/>
            <person name="Malc E."/>
            <person name="Mieczkowski P."/>
            <person name="Kruszewska J.S."/>
            <person name="Biernat P."/>
            <person name="Pawlowska J."/>
        </authorList>
    </citation>
    <scope>NUCLEOTIDE SEQUENCE</scope>
    <source>
        <strain evidence="8">WA0000051536</strain>
    </source>
</reference>
<feature type="transmembrane region" description="Helical" evidence="6">
    <location>
        <begin position="128"/>
        <end position="146"/>
    </location>
</feature>
<keyword evidence="9" id="KW-1185">Reference proteome</keyword>
<feature type="non-terminal residue" evidence="8">
    <location>
        <position position="1"/>
    </location>
</feature>
<evidence type="ECO:0000256" key="6">
    <source>
        <dbReference type="RuleBase" id="RU361264"/>
    </source>
</evidence>
<dbReference type="GO" id="GO:0048280">
    <property type="term" value="P:vesicle fusion with Golgi apparatus"/>
    <property type="evidence" value="ECO:0007669"/>
    <property type="project" value="TreeGrafter"/>
</dbReference>
<protein>
    <recommendedName>
        <fullName evidence="6">Protein YIP</fullName>
    </recommendedName>
</protein>
<dbReference type="EMBL" id="JAEPRA010000013">
    <property type="protein sequence ID" value="KAG2176622.1"/>
    <property type="molecule type" value="Genomic_DNA"/>
</dbReference>
<dbReference type="Proteomes" id="UP000612746">
    <property type="component" value="Unassembled WGS sequence"/>
</dbReference>
<dbReference type="PANTHER" id="PTHR21236">
    <property type="entry name" value="GOLGI MEMBRANE PROTEIN YIP1"/>
    <property type="match status" value="1"/>
</dbReference>
<feature type="domain" description="Yip1" evidence="7">
    <location>
        <begin position="120"/>
        <end position="255"/>
    </location>
</feature>
<dbReference type="GO" id="GO:0005802">
    <property type="term" value="C:trans-Golgi network"/>
    <property type="evidence" value="ECO:0007669"/>
    <property type="project" value="TreeGrafter"/>
</dbReference>
<feature type="transmembrane region" description="Helical" evidence="6">
    <location>
        <begin position="239"/>
        <end position="257"/>
    </location>
</feature>
<proteinExistence type="inferred from homology"/>
<evidence type="ECO:0000259" key="7">
    <source>
        <dbReference type="Pfam" id="PF04893"/>
    </source>
</evidence>
<sequence>SSNMTQPVHSVLFDSNADSNAYYNQQAASGGDNLQFYSSSYGDNYNASPSYYANAPPGPPSNMQSGNNFDYSRSPGSFWSAFGTGGFDDEPPLMEELGVNFQHIRAKSMAVLNPFKPVPSNIMDDADMAGPLLFILMFGIFLRITGKSHFGYIYGVGVLGMVSIFLILNMMSQTGIDWSRTASVLGYCLLPMVMLSGFSVVLQLGSAIGFILSVVSILWCTFSSSGMFTSVLHMNEQRFLVAYPVGLFYACFALMTVF</sequence>
<dbReference type="InterPro" id="IPR045231">
    <property type="entry name" value="Yip1/4-like"/>
</dbReference>
<dbReference type="AlphaFoldDB" id="A0A8H7PM70"/>
<comment type="caution">
    <text evidence="8">The sequence shown here is derived from an EMBL/GenBank/DDBJ whole genome shotgun (WGS) entry which is preliminary data.</text>
</comment>
<evidence type="ECO:0000313" key="8">
    <source>
        <dbReference type="EMBL" id="KAG2176622.1"/>
    </source>
</evidence>
<evidence type="ECO:0000256" key="3">
    <source>
        <dbReference type="ARBA" id="ARBA00022692"/>
    </source>
</evidence>
<comment type="similarity">
    <text evidence="2 6">Belongs to the YIP1 family.</text>
</comment>
<evidence type="ECO:0000313" key="9">
    <source>
        <dbReference type="Proteomes" id="UP000612746"/>
    </source>
</evidence>
<comment type="subcellular location">
    <subcellularLocation>
        <location evidence="6">Golgi apparatus membrane</location>
        <topology evidence="6">Multi-pass membrane protein</topology>
    </subcellularLocation>
    <subcellularLocation>
        <location evidence="1">Membrane</location>
        <topology evidence="1">Multi-pass membrane protein</topology>
    </subcellularLocation>
</comment>
<accession>A0A8H7PM70</accession>
<dbReference type="Pfam" id="PF04893">
    <property type="entry name" value="Yip1"/>
    <property type="match status" value="1"/>
</dbReference>
<evidence type="ECO:0000256" key="4">
    <source>
        <dbReference type="ARBA" id="ARBA00022989"/>
    </source>
</evidence>
<evidence type="ECO:0000256" key="5">
    <source>
        <dbReference type="ARBA" id="ARBA00023136"/>
    </source>
</evidence>
<organism evidence="8 9">
    <name type="scientific">Umbelopsis vinacea</name>
    <dbReference type="NCBI Taxonomy" id="44442"/>
    <lineage>
        <taxon>Eukaryota</taxon>
        <taxon>Fungi</taxon>
        <taxon>Fungi incertae sedis</taxon>
        <taxon>Mucoromycota</taxon>
        <taxon>Mucoromycotina</taxon>
        <taxon>Umbelopsidomycetes</taxon>
        <taxon>Umbelopsidales</taxon>
        <taxon>Umbelopsidaceae</taxon>
        <taxon>Umbelopsis</taxon>
    </lineage>
</organism>
<dbReference type="InterPro" id="IPR006977">
    <property type="entry name" value="Yip1_dom"/>
</dbReference>
<keyword evidence="4 6" id="KW-1133">Transmembrane helix</keyword>
<dbReference type="PANTHER" id="PTHR21236:SF2">
    <property type="entry name" value="PROTEIN YIPF"/>
    <property type="match status" value="1"/>
</dbReference>
<evidence type="ECO:0000256" key="2">
    <source>
        <dbReference type="ARBA" id="ARBA00010596"/>
    </source>
</evidence>
<keyword evidence="3 6" id="KW-0812">Transmembrane</keyword>
<dbReference type="GO" id="GO:0000139">
    <property type="term" value="C:Golgi membrane"/>
    <property type="evidence" value="ECO:0007669"/>
    <property type="project" value="UniProtKB-SubCell"/>
</dbReference>
<keyword evidence="5 6" id="KW-0472">Membrane</keyword>
<feature type="transmembrane region" description="Helical" evidence="6">
    <location>
        <begin position="152"/>
        <end position="172"/>
    </location>
</feature>
<dbReference type="GO" id="GO:0006888">
    <property type="term" value="P:endoplasmic reticulum to Golgi vesicle-mediated transport"/>
    <property type="evidence" value="ECO:0007669"/>
    <property type="project" value="InterPro"/>
</dbReference>